<name>A0A0E9RQZ2_ANGAN</name>
<proteinExistence type="predicted"/>
<dbReference type="EMBL" id="GBXM01077829">
    <property type="protein sequence ID" value="JAH30748.1"/>
    <property type="molecule type" value="Transcribed_RNA"/>
</dbReference>
<reference evidence="1" key="1">
    <citation type="submission" date="2014-11" db="EMBL/GenBank/DDBJ databases">
        <authorList>
            <person name="Amaro Gonzalez C."/>
        </authorList>
    </citation>
    <scope>NUCLEOTIDE SEQUENCE</scope>
</reference>
<protein>
    <submittedName>
        <fullName evidence="1">Uncharacterized protein</fullName>
    </submittedName>
</protein>
<evidence type="ECO:0000313" key="1">
    <source>
        <dbReference type="EMBL" id="JAH30748.1"/>
    </source>
</evidence>
<sequence length="61" mass="7295">MEQNVHNLDQINVDNPNWLYLLKNILEKNTVILNMSYYLVSKHCTYKILCHTHKFLSCTLE</sequence>
<organism evidence="1">
    <name type="scientific">Anguilla anguilla</name>
    <name type="common">European freshwater eel</name>
    <name type="synonym">Muraena anguilla</name>
    <dbReference type="NCBI Taxonomy" id="7936"/>
    <lineage>
        <taxon>Eukaryota</taxon>
        <taxon>Metazoa</taxon>
        <taxon>Chordata</taxon>
        <taxon>Craniata</taxon>
        <taxon>Vertebrata</taxon>
        <taxon>Euteleostomi</taxon>
        <taxon>Actinopterygii</taxon>
        <taxon>Neopterygii</taxon>
        <taxon>Teleostei</taxon>
        <taxon>Anguilliformes</taxon>
        <taxon>Anguillidae</taxon>
        <taxon>Anguilla</taxon>
    </lineage>
</organism>
<dbReference type="AlphaFoldDB" id="A0A0E9RQZ2"/>
<accession>A0A0E9RQZ2</accession>
<reference evidence="1" key="2">
    <citation type="journal article" date="2015" name="Fish Shellfish Immunol.">
        <title>Early steps in the European eel (Anguilla anguilla)-Vibrio vulnificus interaction in the gills: Role of the RtxA13 toxin.</title>
        <authorList>
            <person name="Callol A."/>
            <person name="Pajuelo D."/>
            <person name="Ebbesson L."/>
            <person name="Teles M."/>
            <person name="MacKenzie S."/>
            <person name="Amaro C."/>
        </authorList>
    </citation>
    <scope>NUCLEOTIDE SEQUENCE</scope>
</reference>